<reference evidence="1 2" key="1">
    <citation type="submission" date="2018-12" db="EMBL/GenBank/DDBJ databases">
        <authorList>
            <person name="Toschakov S.V."/>
        </authorList>
    </citation>
    <scope>NUCLEOTIDE SEQUENCE [LARGE SCALE GENOMIC DNA]</scope>
    <source>
        <strain evidence="1 2">GM2012</strain>
    </source>
</reference>
<dbReference type="EMBL" id="RYZH01000118">
    <property type="protein sequence ID" value="RUL80946.1"/>
    <property type="molecule type" value="Genomic_DNA"/>
</dbReference>
<reference evidence="1 2" key="2">
    <citation type="submission" date="2019-01" db="EMBL/GenBank/DDBJ databases">
        <title>Tautonia sociabilis, a novel thermotolerant planctomycete of Isosphaeraceae family, isolated from a 4000 m deep subterranean habitat.</title>
        <authorList>
            <person name="Kovaleva O.L."/>
            <person name="Elcheninov A.G."/>
            <person name="Van Heerden E."/>
            <person name="Toshchakov S.V."/>
            <person name="Novikov A."/>
            <person name="Bonch-Osmolovskaya E.A."/>
            <person name="Kublanov I.V."/>
        </authorList>
    </citation>
    <scope>NUCLEOTIDE SEQUENCE [LARGE SCALE GENOMIC DNA]</scope>
    <source>
        <strain evidence="1 2">GM2012</strain>
    </source>
</reference>
<gene>
    <name evidence="1" type="ORF">TsocGM_25615</name>
</gene>
<dbReference type="OrthoDB" id="231509at2"/>
<evidence type="ECO:0000313" key="1">
    <source>
        <dbReference type="EMBL" id="RUL80946.1"/>
    </source>
</evidence>
<accession>A0A432MCI3</accession>
<dbReference type="AlphaFoldDB" id="A0A432MCI3"/>
<dbReference type="RefSeq" id="WP_126728287.1">
    <property type="nucleotide sequence ID" value="NZ_RYZH01000118.1"/>
</dbReference>
<keyword evidence="2" id="KW-1185">Reference proteome</keyword>
<name>A0A432MCI3_9BACT</name>
<protein>
    <submittedName>
        <fullName evidence="1">ISKra4 family transposase</fullName>
    </submittedName>
</protein>
<evidence type="ECO:0000313" key="2">
    <source>
        <dbReference type="Proteomes" id="UP000280296"/>
    </source>
</evidence>
<organism evidence="1 2">
    <name type="scientific">Tautonia sociabilis</name>
    <dbReference type="NCBI Taxonomy" id="2080755"/>
    <lineage>
        <taxon>Bacteria</taxon>
        <taxon>Pseudomonadati</taxon>
        <taxon>Planctomycetota</taxon>
        <taxon>Planctomycetia</taxon>
        <taxon>Isosphaerales</taxon>
        <taxon>Isosphaeraceae</taxon>
        <taxon>Tautonia</taxon>
    </lineage>
</organism>
<dbReference type="Proteomes" id="UP000280296">
    <property type="component" value="Unassembled WGS sequence"/>
</dbReference>
<sequence length="427" mass="47157">MAATIVARSETGFTIQLEVPYADDMLRAEDAIQDALNDAGVVATAEVLARFDTDGSPITLGDARLTSKGRTAKQYQSPYGVVTLRRHVYQSSRGGKTFCPLDRDARIVVSSTPRFARMIAHKYAEFGSGRVLHDLAANHRRDVSRCLVQDVADAVAAVALAVEHDWEYELPRFEQPPATITLGLDGTCMLTVDDGWREAMVGTIAFYDTRGERLHTIYLGATPEYGKLTFFERFDREIDRVKAAYPGATYVGLADGAKENWGYLEHETELQVVDFYHATQYIWAAADPLFPEDATGLRPWIDGWCHRLKHEPGAAEALIAELEARGAALGRKRLPAEVESTLTYFRNQVKGGRMDYAGLRGRGIPIGSGVTEAACKVLVKQRLCGSGMKWKGRGAASVLALRALTYTTGRWEQFWGRLSREGYPVAA</sequence>
<comment type="caution">
    <text evidence="1">The sequence shown here is derived from an EMBL/GenBank/DDBJ whole genome shotgun (WGS) entry which is preliminary data.</text>
</comment>
<proteinExistence type="predicted"/>